<gene>
    <name evidence="2" type="ORF">SAMN05444370_11522</name>
</gene>
<keyword evidence="3" id="KW-1185">Reference proteome</keyword>
<evidence type="ECO:0000256" key="1">
    <source>
        <dbReference type="SAM" id="Phobius"/>
    </source>
</evidence>
<dbReference type="InterPro" id="IPR019106">
    <property type="entry name" value="T4SS_TrbC"/>
</dbReference>
<accession>A0A1H4EQS8</accession>
<dbReference type="Proteomes" id="UP000198703">
    <property type="component" value="Unassembled WGS sequence"/>
</dbReference>
<dbReference type="AlphaFoldDB" id="A0A1H4EQS8"/>
<evidence type="ECO:0000313" key="2">
    <source>
        <dbReference type="EMBL" id="SEA86880.1"/>
    </source>
</evidence>
<proteinExistence type="predicted"/>
<organism evidence="2 3">
    <name type="scientific">Rubrimonas cliftonensis</name>
    <dbReference type="NCBI Taxonomy" id="89524"/>
    <lineage>
        <taxon>Bacteria</taxon>
        <taxon>Pseudomonadati</taxon>
        <taxon>Pseudomonadota</taxon>
        <taxon>Alphaproteobacteria</taxon>
        <taxon>Rhodobacterales</taxon>
        <taxon>Paracoccaceae</taxon>
        <taxon>Rubrimonas</taxon>
    </lineage>
</organism>
<evidence type="ECO:0000313" key="3">
    <source>
        <dbReference type="Proteomes" id="UP000198703"/>
    </source>
</evidence>
<protein>
    <submittedName>
        <fullName evidence="2">Type-F conjugative transfer system pilin assembly protein</fullName>
    </submittedName>
</protein>
<name>A0A1H4EQS8_9RHOB</name>
<dbReference type="RefSeq" id="WP_093255396.1">
    <property type="nucleotide sequence ID" value="NZ_FNQM01000015.1"/>
</dbReference>
<sequence>MISRGRALRDALICGVAAVSQSPVFYAAAAALIATALWADEPNGRRGLDPAAVAADVAARSQAGGGAFDGLALEALLPQAQRPGADALARLRRLIEADAGMPERPADAVGAPAAVAAADPAAPDRKTPLRYLVFASEALGSGALAAIDALAAARGDMEVAFRGLRPGESIDAFAERRLRGRTAAPATIDPRPFRDHGVDRVPAILDRATGKLVWGVADPDAMDGRDGGEVLGSLVEVSEIDMATAMRERALAVDWTGRMQTAADTYFERARMERLAPAREARTRRIDARVRLANDFVLPDGRVVARAGDLLDPTELMPLTLTLVVFDPRDAREVDIVADLLPDIARPVLIASQIDPLEGWKTFERLAARLNEPVYLLKPDIRSRFALERTVSVVTGGPRGSGWFEVREIPRPLGEARG</sequence>
<dbReference type="EMBL" id="FNQM01000015">
    <property type="protein sequence ID" value="SEA86880.1"/>
    <property type="molecule type" value="Genomic_DNA"/>
</dbReference>
<feature type="transmembrane region" description="Helical" evidence="1">
    <location>
        <begin position="12"/>
        <end position="39"/>
    </location>
</feature>
<dbReference type="OrthoDB" id="6625590at2"/>
<keyword evidence="1" id="KW-0812">Transmembrane</keyword>
<keyword evidence="1" id="KW-1133">Transmembrane helix</keyword>
<dbReference type="STRING" id="89524.SAMN05444370_11522"/>
<keyword evidence="1" id="KW-0472">Membrane</keyword>
<reference evidence="2 3" key="1">
    <citation type="submission" date="2016-10" db="EMBL/GenBank/DDBJ databases">
        <authorList>
            <person name="de Groot N.N."/>
        </authorList>
    </citation>
    <scope>NUCLEOTIDE SEQUENCE [LARGE SCALE GENOMIC DNA]</scope>
    <source>
        <strain evidence="2 3">DSM 15345</strain>
    </source>
</reference>
<dbReference type="Pfam" id="PF09673">
    <property type="entry name" value="TrbC_Ftype"/>
    <property type="match status" value="1"/>
</dbReference>